<dbReference type="GO" id="GO:0005524">
    <property type="term" value="F:ATP binding"/>
    <property type="evidence" value="ECO:0007669"/>
    <property type="project" value="InterPro"/>
</dbReference>
<dbReference type="OrthoDB" id="9777642at2"/>
<proteinExistence type="predicted"/>
<keyword evidence="3" id="KW-1185">Reference proteome</keyword>
<dbReference type="PRINTS" id="PR00988">
    <property type="entry name" value="URIDINKINASE"/>
</dbReference>
<dbReference type="SUPFAM" id="SSF52540">
    <property type="entry name" value="P-loop containing nucleoside triphosphate hydrolases"/>
    <property type="match status" value="1"/>
</dbReference>
<dbReference type="RefSeq" id="WP_151970102.1">
    <property type="nucleotide sequence ID" value="NZ_AP019860.1"/>
</dbReference>
<dbReference type="EMBL" id="AP019860">
    <property type="protein sequence ID" value="BBM86022.1"/>
    <property type="molecule type" value="Genomic_DNA"/>
</dbReference>
<feature type="domain" description="Phosphoribulokinase/uridine kinase" evidence="1">
    <location>
        <begin position="7"/>
        <end position="182"/>
    </location>
</feature>
<dbReference type="InterPro" id="IPR006083">
    <property type="entry name" value="PRK/URK"/>
</dbReference>
<gene>
    <name evidence="2" type="ORF">UABAM_04408</name>
</gene>
<sequence length="187" mass="21082">MNKRRRIVAICGRSGSGKSFLVKRFTNYVKVGTDDFYIGKSKMEPDENGVYNFDNPNTVDLEACAKAVIDLAESPTGAKITIPKYDMKISEPSGTRTLIAPSEDGIIVVEGIFSFHPPLLDLASLRIFMDPPPEVILARRYRRDIEERGRTPKSILKQYPSVIEGYETYIRPMRKFADLVIDFGCLI</sequence>
<evidence type="ECO:0000313" key="2">
    <source>
        <dbReference type="EMBL" id="BBM86022.1"/>
    </source>
</evidence>
<dbReference type="Gene3D" id="3.40.50.300">
    <property type="entry name" value="P-loop containing nucleotide triphosphate hydrolases"/>
    <property type="match status" value="1"/>
</dbReference>
<keyword evidence="2" id="KW-0418">Kinase</keyword>
<protein>
    <submittedName>
        <fullName evidence="2">Uridine kinase</fullName>
    </submittedName>
</protein>
<dbReference type="Proteomes" id="UP000326354">
    <property type="component" value="Chromosome"/>
</dbReference>
<dbReference type="Pfam" id="PF00485">
    <property type="entry name" value="PRK"/>
    <property type="match status" value="1"/>
</dbReference>
<evidence type="ECO:0000259" key="1">
    <source>
        <dbReference type="Pfam" id="PF00485"/>
    </source>
</evidence>
<accession>A0A5S9F672</accession>
<reference evidence="2 3" key="1">
    <citation type="submission" date="2019-08" db="EMBL/GenBank/DDBJ databases">
        <title>Complete genome sequence of Candidatus Uab amorphum.</title>
        <authorList>
            <person name="Shiratori T."/>
            <person name="Suzuki S."/>
            <person name="Kakizawa Y."/>
            <person name="Ishida K."/>
        </authorList>
    </citation>
    <scope>NUCLEOTIDE SEQUENCE [LARGE SCALE GENOMIC DNA]</scope>
    <source>
        <strain evidence="2 3">SRT547</strain>
    </source>
</reference>
<keyword evidence="2" id="KW-0808">Transferase</keyword>
<dbReference type="GO" id="GO:0016301">
    <property type="term" value="F:kinase activity"/>
    <property type="evidence" value="ECO:0007669"/>
    <property type="project" value="UniProtKB-KW"/>
</dbReference>
<dbReference type="AlphaFoldDB" id="A0A5S9F672"/>
<evidence type="ECO:0000313" key="3">
    <source>
        <dbReference type="Proteomes" id="UP000326354"/>
    </source>
</evidence>
<dbReference type="PANTHER" id="PTHR10285">
    <property type="entry name" value="URIDINE KINASE"/>
    <property type="match status" value="1"/>
</dbReference>
<dbReference type="KEGG" id="uam:UABAM_04408"/>
<dbReference type="InterPro" id="IPR027417">
    <property type="entry name" value="P-loop_NTPase"/>
</dbReference>
<organism evidence="2 3">
    <name type="scientific">Uabimicrobium amorphum</name>
    <dbReference type="NCBI Taxonomy" id="2596890"/>
    <lineage>
        <taxon>Bacteria</taxon>
        <taxon>Pseudomonadati</taxon>
        <taxon>Planctomycetota</taxon>
        <taxon>Candidatus Uabimicrobiia</taxon>
        <taxon>Candidatus Uabimicrobiales</taxon>
        <taxon>Candidatus Uabimicrobiaceae</taxon>
        <taxon>Candidatus Uabimicrobium</taxon>
    </lineage>
</organism>
<name>A0A5S9F672_UABAM</name>